<dbReference type="PROSITE" id="PS51093">
    <property type="entry name" value="PTS_EIIA_TYPE_1"/>
    <property type="match status" value="1"/>
</dbReference>
<dbReference type="Proteomes" id="UP000036403">
    <property type="component" value="Unassembled WGS sequence"/>
</dbReference>
<keyword evidence="13" id="KW-0175">Coiled coil</keyword>
<dbReference type="Pfam" id="PF04545">
    <property type="entry name" value="Sigma70_r4"/>
    <property type="match status" value="1"/>
</dbReference>
<dbReference type="AlphaFoldDB" id="A0A0J7P126"/>
<dbReference type="STRING" id="67767.A0A0J7P126"/>
<dbReference type="GO" id="GO:0005525">
    <property type="term" value="F:GTP binding"/>
    <property type="evidence" value="ECO:0007669"/>
    <property type="project" value="UniProtKB-KW"/>
</dbReference>
<protein>
    <recommendedName>
        <fullName evidence="3">Phosphoenolpyruvate-protein phosphotransferase</fullName>
    </recommendedName>
    <alternativeName>
        <fullName evidence="12">Phosphotransferase system, enzyme I</fullName>
    </alternativeName>
</protein>
<dbReference type="SUPFAM" id="SSF52009">
    <property type="entry name" value="Phosphohistidine domain"/>
    <property type="match status" value="1"/>
</dbReference>
<evidence type="ECO:0000256" key="1">
    <source>
        <dbReference type="ARBA" id="ARBA00001946"/>
    </source>
</evidence>
<evidence type="ECO:0000256" key="5">
    <source>
        <dbReference type="ARBA" id="ARBA00022597"/>
    </source>
</evidence>
<dbReference type="InterPro" id="IPR000943">
    <property type="entry name" value="RNA_pol_sigma70"/>
</dbReference>
<evidence type="ECO:0000256" key="4">
    <source>
        <dbReference type="ARBA" id="ARBA00022448"/>
    </source>
</evidence>
<evidence type="ECO:0000313" key="16">
    <source>
        <dbReference type="EMBL" id="KMQ98355.1"/>
    </source>
</evidence>
<dbReference type="InterPro" id="IPR013324">
    <property type="entry name" value="RNA_pol_sigma_r3/r4-like"/>
</dbReference>
<keyword evidence="11" id="KW-0342">GTP-binding</keyword>
<dbReference type="InterPro" id="IPR040442">
    <property type="entry name" value="Pyrv_kinase-like_dom_sf"/>
</dbReference>
<keyword evidence="8" id="KW-0547">Nucleotide-binding</keyword>
<dbReference type="Gene3D" id="3.50.30.10">
    <property type="entry name" value="Phosphohistidine domain"/>
    <property type="match status" value="1"/>
</dbReference>
<feature type="coiled-coil region" evidence="13">
    <location>
        <begin position="626"/>
        <end position="653"/>
    </location>
</feature>
<evidence type="ECO:0000256" key="12">
    <source>
        <dbReference type="ARBA" id="ARBA00033235"/>
    </source>
</evidence>
<dbReference type="SUPFAM" id="SSF52540">
    <property type="entry name" value="P-loop containing nucleoside triphosphate hydrolases"/>
    <property type="match status" value="1"/>
</dbReference>
<keyword evidence="9" id="KW-0418">Kinase</keyword>
<keyword evidence="17" id="KW-1185">Reference proteome</keyword>
<dbReference type="GO" id="GO:0009401">
    <property type="term" value="P:phosphoenolpyruvate-dependent sugar phosphotransferase system"/>
    <property type="evidence" value="ECO:0007669"/>
    <property type="project" value="InterPro"/>
</dbReference>
<dbReference type="InterPro" id="IPR015946">
    <property type="entry name" value="KH_dom-like_a/b"/>
</dbReference>
<dbReference type="InterPro" id="IPR008731">
    <property type="entry name" value="PTS_EIN"/>
</dbReference>
<dbReference type="Gene3D" id="1.10.10.10">
    <property type="entry name" value="Winged helix-like DNA-binding domain superfamily/Winged helix DNA-binding domain"/>
    <property type="match status" value="1"/>
</dbReference>
<dbReference type="OrthoDB" id="414540at2759"/>
<evidence type="ECO:0000256" key="3">
    <source>
        <dbReference type="ARBA" id="ARBA00016544"/>
    </source>
</evidence>
<dbReference type="InterPro" id="IPR013325">
    <property type="entry name" value="RNA_pol_sigma_r2"/>
</dbReference>
<dbReference type="NCBIfam" id="TIGR00830">
    <property type="entry name" value="PTBA"/>
    <property type="match status" value="1"/>
</dbReference>
<dbReference type="InterPro" id="IPR036618">
    <property type="entry name" value="PtsI_HPr-bd_sf"/>
</dbReference>
<dbReference type="PROSITE" id="PS51747">
    <property type="entry name" value="CYT_DCMP_DEAMINASES_2"/>
    <property type="match status" value="1"/>
</dbReference>
<dbReference type="InterPro" id="IPR007624">
    <property type="entry name" value="RNA_pol_sigma70_r3"/>
</dbReference>
<dbReference type="InterPro" id="IPR015813">
    <property type="entry name" value="Pyrv/PenolPyrv_kinase-like_dom"/>
</dbReference>
<dbReference type="Pfam" id="PF01926">
    <property type="entry name" value="MMR_HSR1"/>
    <property type="match status" value="1"/>
</dbReference>
<dbReference type="GO" id="GO:0003723">
    <property type="term" value="F:RNA binding"/>
    <property type="evidence" value="ECO:0007669"/>
    <property type="project" value="InterPro"/>
</dbReference>
<dbReference type="SUPFAM" id="SSF47831">
    <property type="entry name" value="Enzyme I of the PEP:sugar phosphotransferase system HPr-binding (sub)domain"/>
    <property type="match status" value="1"/>
</dbReference>
<dbReference type="InterPro" id="IPR036637">
    <property type="entry name" value="Phosphohistidine_dom_sf"/>
</dbReference>
<dbReference type="Gene3D" id="3.20.20.60">
    <property type="entry name" value="Phosphoenolpyruvate-binding domains"/>
    <property type="match status" value="2"/>
</dbReference>
<dbReference type="InterPro" id="IPR018274">
    <property type="entry name" value="PEP_util_AS"/>
</dbReference>
<evidence type="ECO:0000256" key="13">
    <source>
        <dbReference type="SAM" id="Coils"/>
    </source>
</evidence>
<dbReference type="Gene3D" id="2.70.70.10">
    <property type="entry name" value="Glucose Permease (Domain IIA)"/>
    <property type="match status" value="1"/>
</dbReference>
<evidence type="ECO:0000313" key="17">
    <source>
        <dbReference type="Proteomes" id="UP000036403"/>
    </source>
</evidence>
<dbReference type="InterPro" id="IPR050499">
    <property type="entry name" value="PEP-utilizing_PTS_enzyme"/>
</dbReference>
<evidence type="ECO:0000256" key="2">
    <source>
        <dbReference type="ARBA" id="ARBA00007837"/>
    </source>
</evidence>
<dbReference type="InterPro" id="IPR006073">
    <property type="entry name" value="GTP-bd"/>
</dbReference>
<dbReference type="InterPro" id="IPR007630">
    <property type="entry name" value="RNA_pol_sigma70_r4"/>
</dbReference>
<keyword evidence="5" id="KW-0762">Sugar transport</keyword>
<dbReference type="NCBIfam" id="TIGR00231">
    <property type="entry name" value="small_GTP"/>
    <property type="match status" value="1"/>
</dbReference>
<dbReference type="Pfam" id="PF05524">
    <property type="entry name" value="PEP-utilisers_N"/>
    <property type="match status" value="1"/>
</dbReference>
<keyword evidence="6 16" id="KW-0808">Transferase</keyword>
<dbReference type="InterPro" id="IPR009019">
    <property type="entry name" value="KH_sf_prok-type"/>
</dbReference>
<dbReference type="GO" id="GO:0016301">
    <property type="term" value="F:kinase activity"/>
    <property type="evidence" value="ECO:0007669"/>
    <property type="project" value="UniProtKB-KW"/>
</dbReference>
<dbReference type="Gene3D" id="1.10.601.10">
    <property type="entry name" value="RNA Polymerase Primary Sigma Factor"/>
    <property type="match status" value="1"/>
</dbReference>
<dbReference type="GO" id="GO:0003700">
    <property type="term" value="F:DNA-binding transcription factor activity"/>
    <property type="evidence" value="ECO:0007669"/>
    <property type="project" value="InterPro"/>
</dbReference>
<evidence type="ECO:0000259" key="14">
    <source>
        <dbReference type="PROSITE" id="PS51093"/>
    </source>
</evidence>
<dbReference type="SUPFAM" id="SSF88946">
    <property type="entry name" value="Sigma2 domain of RNA polymerase sigma factors"/>
    <property type="match status" value="1"/>
</dbReference>
<accession>A0A0J7P126</accession>
<dbReference type="GO" id="GO:0046872">
    <property type="term" value="F:metal ion binding"/>
    <property type="evidence" value="ECO:0007669"/>
    <property type="project" value="UniProtKB-KW"/>
</dbReference>
<dbReference type="InterPro" id="IPR027417">
    <property type="entry name" value="P-loop_NTPase"/>
</dbReference>
<dbReference type="InterPro" id="IPR016193">
    <property type="entry name" value="Cytidine_deaminase-like"/>
</dbReference>
<name>A0A0J7P126_LASNI</name>
<dbReference type="PANTHER" id="PTHR46244:SF3">
    <property type="entry name" value="PHOSPHOENOLPYRUVATE-PROTEIN PHOSPHOTRANSFERASE"/>
    <property type="match status" value="1"/>
</dbReference>
<dbReference type="PaxDb" id="67767-A0A0J7P126"/>
<dbReference type="SUPFAM" id="SSF54814">
    <property type="entry name" value="Prokaryotic type KH domain (KH-domain type II)"/>
    <property type="match status" value="1"/>
</dbReference>
<keyword evidence="10" id="KW-0460">Magnesium</keyword>
<dbReference type="Pfam" id="PF00358">
    <property type="entry name" value="PTS_EIIA_1"/>
    <property type="match status" value="1"/>
</dbReference>
<dbReference type="InterPro" id="IPR002125">
    <property type="entry name" value="CMP_dCMP_dom"/>
</dbReference>
<comment type="similarity">
    <text evidence="2">Belongs to the PEP-utilizing enzyme family.</text>
</comment>
<dbReference type="PROSITE" id="PS00370">
    <property type="entry name" value="PEP_ENZYMES_PHOS_SITE"/>
    <property type="match status" value="1"/>
</dbReference>
<dbReference type="SUPFAM" id="SSF51621">
    <property type="entry name" value="Phosphoenolpyruvate/pyruvate domain"/>
    <property type="match status" value="1"/>
</dbReference>
<feature type="domain" description="PTS EIIA type-1" evidence="14">
    <location>
        <begin position="990"/>
        <end position="1098"/>
    </location>
</feature>
<evidence type="ECO:0000256" key="6">
    <source>
        <dbReference type="ARBA" id="ARBA00022679"/>
    </source>
</evidence>
<dbReference type="InterPro" id="IPR008279">
    <property type="entry name" value="PEP-util_enz_mobile_dom"/>
</dbReference>
<proteinExistence type="inferred from homology"/>
<dbReference type="Gene3D" id="1.10.274.10">
    <property type="entry name" value="PtsI, HPr-binding domain"/>
    <property type="match status" value="1"/>
</dbReference>
<keyword evidence="4" id="KW-0813">Transport</keyword>
<dbReference type="Pfam" id="PF00383">
    <property type="entry name" value="dCMP_cyt_deam_1"/>
    <property type="match status" value="1"/>
</dbReference>
<feature type="domain" description="CMP/dCMP-type deaminase" evidence="15">
    <location>
        <begin position="4"/>
        <end position="128"/>
    </location>
</feature>
<dbReference type="EMBL" id="LBMM01000438">
    <property type="protein sequence ID" value="KMQ98355.1"/>
    <property type="molecule type" value="Genomic_DNA"/>
</dbReference>
<dbReference type="Gene3D" id="3.40.50.300">
    <property type="entry name" value="P-loop containing nucleotide triphosphate hydrolases"/>
    <property type="match status" value="1"/>
</dbReference>
<dbReference type="PANTHER" id="PTHR46244">
    <property type="entry name" value="PHOSPHOENOLPYRUVATE-PROTEIN PHOSPHOTRANSFERASE"/>
    <property type="match status" value="1"/>
</dbReference>
<evidence type="ECO:0000259" key="15">
    <source>
        <dbReference type="PROSITE" id="PS51747"/>
    </source>
</evidence>
<dbReference type="Gene3D" id="3.30.300.20">
    <property type="match status" value="1"/>
</dbReference>
<dbReference type="Gene3D" id="3.40.140.10">
    <property type="entry name" value="Cytidine Deaminase, domain 2"/>
    <property type="match status" value="1"/>
</dbReference>
<dbReference type="InterPro" id="IPR036388">
    <property type="entry name" value="WH-like_DNA-bd_sf"/>
</dbReference>
<dbReference type="SUPFAM" id="SSF53927">
    <property type="entry name" value="Cytidine deaminase-like"/>
    <property type="match status" value="1"/>
</dbReference>
<dbReference type="Pfam" id="PF02896">
    <property type="entry name" value="PEP-utilizers_C"/>
    <property type="match status" value="1"/>
</dbReference>
<comment type="cofactor">
    <cofactor evidence="1">
        <name>Mg(2+)</name>
        <dbReference type="ChEBI" id="CHEBI:18420"/>
    </cofactor>
</comment>
<dbReference type="PROSITE" id="PS00716">
    <property type="entry name" value="SIGMA70_2"/>
    <property type="match status" value="1"/>
</dbReference>
<keyword evidence="16" id="KW-0670">Pyruvate</keyword>
<dbReference type="InterPro" id="IPR011055">
    <property type="entry name" value="Dup_hybrid_motif"/>
</dbReference>
<dbReference type="SUPFAM" id="SSF51261">
    <property type="entry name" value="Duplicated hybrid motif"/>
    <property type="match status" value="1"/>
</dbReference>
<gene>
    <name evidence="16" type="ORF">RF55_1292</name>
</gene>
<comment type="caution">
    <text evidence="16">The sequence shown here is derived from an EMBL/GenBank/DDBJ whole genome shotgun (WGS) entry which is preliminary data.</text>
</comment>
<dbReference type="Pfam" id="PF04539">
    <property type="entry name" value="Sigma70_r3"/>
    <property type="match status" value="1"/>
</dbReference>
<sequence>MDNSKLEKLLIKAKELQKNAYVPYSQFRVAVIVGLKNNQEVLGVNVENASFPASICAERIALAQAVALGYKKEDIDFLFLITDSISFIGKPNVGKSTLLNTILKEKVAIVSHKPQTTREQLQGIYTDDKMQIIFLDTPGIHKHHNQLAVKEVNLNVLLKKIYDYLPLGSKFFEVEQKNPSTTQQIAREVIREKIIFLTRQEIPYSVAVVIESMETESEGVVFIDALVEEDEVLDEDALILDSITDELNLKNTMTISNDTRRKDGIKSYFNILGTSQILTQGQEINYAKMLESKDPEERDFAFKQLFNSNLKLVVSVARRHLNRGLAFEDLIQEELGREPTPEEIADVMGQNMNANRILEIKKLASEPVPLEKPIGEEDDTHFEVLTRREEKVIRMRFGILPTKLRRLLELCEDDQELKELKEAMNEIHLHYDTSLDKPEIIRNKIIYKHISKCDTPKTLEEVGREFSVTRERIRQIEAKAIRKLKHPSKSKLIKEFYKGEMKWHQELEARDKDINVLILGHNMEEKFVNFINEKKPREKAIKYGIDSLNDEELLAILLRTGTKEKDVLHLAKDIISTFKGIENFNKVNFSNLIKIKGIGASNGVAVSKVLILKEKLTKISDSKISEKDLNSEINKIDVAIKNVKNELKELIIKTRKNLGEQHAAIFEAHLSILEDPELYQQIKILITNEKWNVSKAVTLACDNYYQIFSTLEDEYMRERAADILDIKTKLLNQILGIKDTFLSDIKDEVIIVANDLTPSQTSQLNPNFVKGFLCNIGGRTSHSAIMARSLGIPAVVGLKNITSKVQDDEYVALNGYRAIRLSLDQKDIFKTQIRALLRASVYGQLAIMFPMIATVEEFKAAKEFVLNCKKELIKEGQKPYHPAILRLIKMTIDGAKTNEKEIPVGMCGEMAGDKIAVPLLVGMGLDEFSMSASDILATRKLINSLNKKDMEALVKQALACETNDQVEKKKRIEVYAPVSGEVIRIEDVKDPVFANKMLGDGLAIIPKGMKQTSFVAPISGILTTTLDAGHAYGITEKSTKIECLVHIGMDTVELNGRGFDVKVKKLDKITAKDLMVIVDLEAIKKSGKDITTPIVFTKETIGEYGYKINILKHGKVKQGDVIAELVKE</sequence>
<dbReference type="InterPro" id="IPR000121">
    <property type="entry name" value="PEP_util_C"/>
</dbReference>
<evidence type="ECO:0000256" key="10">
    <source>
        <dbReference type="ARBA" id="ARBA00022842"/>
    </source>
</evidence>
<dbReference type="CDD" id="cd01283">
    <property type="entry name" value="cytidine_deaminase"/>
    <property type="match status" value="1"/>
</dbReference>
<evidence type="ECO:0000256" key="11">
    <source>
        <dbReference type="ARBA" id="ARBA00023134"/>
    </source>
</evidence>
<evidence type="ECO:0000256" key="7">
    <source>
        <dbReference type="ARBA" id="ARBA00022723"/>
    </source>
</evidence>
<dbReference type="Pfam" id="PF00391">
    <property type="entry name" value="PEP-utilizers"/>
    <property type="match status" value="1"/>
</dbReference>
<evidence type="ECO:0000256" key="9">
    <source>
        <dbReference type="ARBA" id="ARBA00022777"/>
    </source>
</evidence>
<dbReference type="SUPFAM" id="SSF88659">
    <property type="entry name" value="Sigma3 and sigma4 domains of RNA polymerase sigma factors"/>
    <property type="match status" value="2"/>
</dbReference>
<evidence type="ECO:0000256" key="8">
    <source>
        <dbReference type="ARBA" id="ARBA00022741"/>
    </source>
</evidence>
<dbReference type="GO" id="GO:0006352">
    <property type="term" value="P:DNA-templated transcription initiation"/>
    <property type="evidence" value="ECO:0007669"/>
    <property type="project" value="InterPro"/>
</dbReference>
<organism evidence="16 17">
    <name type="scientific">Lasius niger</name>
    <name type="common">Black garden ant</name>
    <dbReference type="NCBI Taxonomy" id="67767"/>
    <lineage>
        <taxon>Eukaryota</taxon>
        <taxon>Metazoa</taxon>
        <taxon>Ecdysozoa</taxon>
        <taxon>Arthropoda</taxon>
        <taxon>Hexapoda</taxon>
        <taxon>Insecta</taxon>
        <taxon>Pterygota</taxon>
        <taxon>Neoptera</taxon>
        <taxon>Endopterygota</taxon>
        <taxon>Hymenoptera</taxon>
        <taxon>Apocrita</taxon>
        <taxon>Aculeata</taxon>
        <taxon>Formicoidea</taxon>
        <taxon>Formicidae</taxon>
        <taxon>Formicinae</taxon>
        <taxon>Lasius</taxon>
        <taxon>Lasius</taxon>
    </lineage>
</organism>
<keyword evidence="7" id="KW-0479">Metal-binding</keyword>
<dbReference type="InterPro" id="IPR005225">
    <property type="entry name" value="Small_GTP-bd"/>
</dbReference>
<reference evidence="16 17" key="1">
    <citation type="submission" date="2015-04" db="EMBL/GenBank/DDBJ databases">
        <title>Lasius niger genome sequencing.</title>
        <authorList>
            <person name="Konorov E.A."/>
            <person name="Nikitin M.A."/>
            <person name="Kirill M.V."/>
            <person name="Chang P."/>
        </authorList>
    </citation>
    <scope>NUCLEOTIDE SEQUENCE [LARGE SCALE GENOMIC DNA]</scope>
    <source>
        <tissue evidence="16">Whole</tissue>
    </source>
</reference>
<dbReference type="InterPro" id="IPR001127">
    <property type="entry name" value="PTS_EIIA_1_perm"/>
</dbReference>